<dbReference type="PANTHER" id="PTHR10252:SF5">
    <property type="entry name" value="DR1-ASSOCIATED COREPRESSOR"/>
    <property type="match status" value="1"/>
</dbReference>
<dbReference type="GO" id="GO:0001046">
    <property type="term" value="F:core promoter sequence-specific DNA binding"/>
    <property type="evidence" value="ECO:0007669"/>
    <property type="project" value="TreeGrafter"/>
</dbReference>
<protein>
    <recommendedName>
        <fullName evidence="4">Transcription factor CBF/NF-Y/archaeal histone domain-containing protein</fullName>
    </recommendedName>
</protein>
<dbReference type="InterPro" id="IPR009072">
    <property type="entry name" value="Histone-fold"/>
</dbReference>
<dbReference type="GO" id="GO:0016251">
    <property type="term" value="F:RNA polymerase II general transcription initiation factor activity"/>
    <property type="evidence" value="ECO:0007669"/>
    <property type="project" value="TreeGrafter"/>
</dbReference>
<keyword evidence="6" id="KW-1185">Reference proteome</keyword>
<dbReference type="GO" id="GO:0046982">
    <property type="term" value="F:protein heterodimerization activity"/>
    <property type="evidence" value="ECO:0007669"/>
    <property type="project" value="InterPro"/>
</dbReference>
<name>A0A8S1JBP7_9CHLO</name>
<organism evidence="5 6">
    <name type="scientific">Ostreobium quekettii</name>
    <dbReference type="NCBI Taxonomy" id="121088"/>
    <lineage>
        <taxon>Eukaryota</taxon>
        <taxon>Viridiplantae</taxon>
        <taxon>Chlorophyta</taxon>
        <taxon>core chlorophytes</taxon>
        <taxon>Ulvophyceae</taxon>
        <taxon>TCBD clade</taxon>
        <taxon>Bryopsidales</taxon>
        <taxon>Ostreobineae</taxon>
        <taxon>Ostreobiaceae</taxon>
        <taxon>Ostreobium</taxon>
    </lineage>
</organism>
<evidence type="ECO:0000313" key="6">
    <source>
        <dbReference type="Proteomes" id="UP000708148"/>
    </source>
</evidence>
<feature type="compositionally biased region" description="Acidic residues" evidence="3">
    <location>
        <begin position="300"/>
        <end position="315"/>
    </location>
</feature>
<evidence type="ECO:0000256" key="3">
    <source>
        <dbReference type="SAM" id="MobiDB-lite"/>
    </source>
</evidence>
<dbReference type="PANTHER" id="PTHR10252">
    <property type="entry name" value="HISTONE-LIKE TRANSCRIPTION FACTOR CCAAT-RELATED"/>
    <property type="match status" value="1"/>
</dbReference>
<sequence length="324" mass="33865">MTGRKNHPLAARIKRLMQKDEDVGRIAQATPVLIGRAMELFLKKLCDNVAEYAKLRHARTVTTGHLKACVVSDDMMDFLKEIVRPAPDLNCDDTQPGHRNKRMRMPSMGESSLEGRPSAGGPSSPPSRRSRAPGRTNSLGSPVASNSSIEPGTLTQSLLKEAERHPSGTASSAGALGPSRTQSPSEDTTEELTAEAQAPGCSSAFPQEDASTPTAVCAPTASAAQLRGLQGAPTAPEAVQAGVAHDAARTAVLSSSWPGQGSLKLASPFQQPPLDALRLEARASVPLGRIASGAMGGVPAEEDDYDAEEEEEDGGEGARGGEEE</sequence>
<dbReference type="Gene3D" id="1.10.20.10">
    <property type="entry name" value="Histone, subunit A"/>
    <property type="match status" value="1"/>
</dbReference>
<feature type="compositionally biased region" description="Polar residues" evidence="3">
    <location>
        <begin position="136"/>
        <end position="158"/>
    </location>
</feature>
<feature type="domain" description="Transcription factor CBF/NF-Y/archaeal histone" evidence="4">
    <location>
        <begin position="11"/>
        <end position="70"/>
    </location>
</feature>
<dbReference type="Pfam" id="PF00808">
    <property type="entry name" value="CBFD_NFYB_HMF"/>
    <property type="match status" value="1"/>
</dbReference>
<comment type="caution">
    <text evidence="5">The sequence shown here is derived from an EMBL/GenBank/DDBJ whole genome shotgun (WGS) entry which is preliminary data.</text>
</comment>
<proteinExistence type="predicted"/>
<reference evidence="5" key="1">
    <citation type="submission" date="2020-12" db="EMBL/GenBank/DDBJ databases">
        <authorList>
            <person name="Iha C."/>
        </authorList>
    </citation>
    <scope>NUCLEOTIDE SEQUENCE</scope>
</reference>
<accession>A0A8S1JBP7</accession>
<dbReference type="SUPFAM" id="SSF47113">
    <property type="entry name" value="Histone-fold"/>
    <property type="match status" value="1"/>
</dbReference>
<comment type="subcellular location">
    <subcellularLocation>
        <location evidence="1">Nucleus</location>
    </subcellularLocation>
</comment>
<dbReference type="AlphaFoldDB" id="A0A8S1JBP7"/>
<dbReference type="Proteomes" id="UP000708148">
    <property type="component" value="Unassembled WGS sequence"/>
</dbReference>
<dbReference type="GO" id="GO:0005634">
    <property type="term" value="C:nucleus"/>
    <property type="evidence" value="ECO:0007669"/>
    <property type="project" value="UniProtKB-SubCell"/>
</dbReference>
<dbReference type="InterPro" id="IPR003958">
    <property type="entry name" value="CBFA_NFYB_domain"/>
</dbReference>
<keyword evidence="2" id="KW-0539">Nucleus</keyword>
<gene>
    <name evidence="5" type="ORF">OSTQU699_LOCUS9854</name>
</gene>
<dbReference type="CDD" id="cd22906">
    <property type="entry name" value="HFD_DRAP1"/>
    <property type="match status" value="1"/>
</dbReference>
<evidence type="ECO:0000256" key="1">
    <source>
        <dbReference type="ARBA" id="ARBA00004123"/>
    </source>
</evidence>
<feature type="region of interest" description="Disordered" evidence="3">
    <location>
        <begin position="288"/>
        <end position="324"/>
    </location>
</feature>
<evidence type="ECO:0000313" key="5">
    <source>
        <dbReference type="EMBL" id="CAD7704499.1"/>
    </source>
</evidence>
<dbReference type="OrthoDB" id="653904at2759"/>
<evidence type="ECO:0000256" key="2">
    <source>
        <dbReference type="ARBA" id="ARBA00023242"/>
    </source>
</evidence>
<feature type="region of interest" description="Disordered" evidence="3">
    <location>
        <begin position="86"/>
        <end position="216"/>
    </location>
</feature>
<evidence type="ECO:0000259" key="4">
    <source>
        <dbReference type="Pfam" id="PF00808"/>
    </source>
</evidence>
<dbReference type="EMBL" id="CAJHUC010002889">
    <property type="protein sequence ID" value="CAD7704499.1"/>
    <property type="molecule type" value="Genomic_DNA"/>
</dbReference>
<dbReference type="InterPro" id="IPR050568">
    <property type="entry name" value="Transcr_DNA_Rep_Reg"/>
</dbReference>